<evidence type="ECO:0000313" key="2">
    <source>
        <dbReference type="Proteomes" id="UP000813462"/>
    </source>
</evidence>
<dbReference type="InterPro" id="IPR044610">
    <property type="entry name" value="GLCAT14A/B/C"/>
</dbReference>
<name>A0A978UDV5_ZIZJJ</name>
<protein>
    <submittedName>
        <fullName evidence="1">Uncharacterized protein</fullName>
    </submittedName>
</protein>
<proteinExistence type="predicted"/>
<comment type="caution">
    <text evidence="1">The sequence shown here is derived from an EMBL/GenBank/DDBJ whole genome shotgun (WGS) entry which is preliminary data.</text>
</comment>
<gene>
    <name evidence="1" type="ORF">FEM48_Zijuj12G0144600</name>
</gene>
<dbReference type="GO" id="GO:0015020">
    <property type="term" value="F:glucuronosyltransferase activity"/>
    <property type="evidence" value="ECO:0007669"/>
    <property type="project" value="InterPro"/>
</dbReference>
<dbReference type="Proteomes" id="UP000813462">
    <property type="component" value="Unassembled WGS sequence"/>
</dbReference>
<accession>A0A978UDV5</accession>
<dbReference type="PANTHER" id="PTHR45719:SF7">
    <property type="entry name" value="OS01G0201100 PROTEIN"/>
    <property type="match status" value="1"/>
</dbReference>
<reference evidence="1" key="1">
    <citation type="journal article" date="2021" name="Front. Plant Sci.">
        <title>Chromosome-Scale Genome Assembly for Chinese Sour Jujube and Insights Into Its Genome Evolution and Domestication Signature.</title>
        <authorList>
            <person name="Shen L.-Y."/>
            <person name="Luo H."/>
            <person name="Wang X.-L."/>
            <person name="Wang X.-M."/>
            <person name="Qiu X.-J."/>
            <person name="Liu H."/>
            <person name="Zhou S.-S."/>
            <person name="Jia K.-H."/>
            <person name="Nie S."/>
            <person name="Bao Y.-T."/>
            <person name="Zhang R.-G."/>
            <person name="Yun Q.-Z."/>
            <person name="Chai Y.-H."/>
            <person name="Lu J.-Y."/>
            <person name="Li Y."/>
            <person name="Zhao S.-W."/>
            <person name="Mao J.-F."/>
            <person name="Jia S.-G."/>
            <person name="Mao Y.-M."/>
        </authorList>
    </citation>
    <scope>NUCLEOTIDE SEQUENCE</scope>
    <source>
        <strain evidence="1">AT0</strain>
        <tissue evidence="1">Leaf</tissue>
    </source>
</reference>
<evidence type="ECO:0000313" key="1">
    <source>
        <dbReference type="EMBL" id="KAH7512948.1"/>
    </source>
</evidence>
<dbReference type="EMBL" id="JAEACU010000012">
    <property type="protein sequence ID" value="KAH7512948.1"/>
    <property type="molecule type" value="Genomic_DNA"/>
</dbReference>
<dbReference type="PANTHER" id="PTHR45719">
    <property type="entry name" value="GLYCOSYLTRANSFERASE"/>
    <property type="match status" value="1"/>
</dbReference>
<organism evidence="1 2">
    <name type="scientific">Ziziphus jujuba var. spinosa</name>
    <dbReference type="NCBI Taxonomy" id="714518"/>
    <lineage>
        <taxon>Eukaryota</taxon>
        <taxon>Viridiplantae</taxon>
        <taxon>Streptophyta</taxon>
        <taxon>Embryophyta</taxon>
        <taxon>Tracheophyta</taxon>
        <taxon>Spermatophyta</taxon>
        <taxon>Magnoliopsida</taxon>
        <taxon>eudicotyledons</taxon>
        <taxon>Gunneridae</taxon>
        <taxon>Pentapetalae</taxon>
        <taxon>rosids</taxon>
        <taxon>fabids</taxon>
        <taxon>Rosales</taxon>
        <taxon>Rhamnaceae</taxon>
        <taxon>Paliureae</taxon>
        <taxon>Ziziphus</taxon>
    </lineage>
</organism>
<dbReference type="AlphaFoldDB" id="A0A978UDV5"/>
<sequence length="120" mass="13459">MVKEFAKTAVNHDLHYISWDIPPKQHPHTLTVNDTAKMIASSAAFAQKFKKDDLVLDIIDRYLLRRKKGRLTPGGWCAGSPKCSQVRNPTKLKPGPGAQRLCRLVVRLTMSAQFGQSQCK</sequence>